<sequence length="80" mass="9452">MEQYYWQTEEPKSADTKRNILCFYQKAKVLQVRLIDLKHPEERKTVRTVSIDLAELREHPEAIALLHQALSSIESTDERI</sequence>
<organism evidence="1">
    <name type="scientific">bioreactor metagenome</name>
    <dbReference type="NCBI Taxonomy" id="1076179"/>
    <lineage>
        <taxon>unclassified sequences</taxon>
        <taxon>metagenomes</taxon>
        <taxon>ecological metagenomes</taxon>
    </lineage>
</organism>
<proteinExistence type="predicted"/>
<protein>
    <submittedName>
        <fullName evidence="1">Uncharacterized protein</fullName>
    </submittedName>
</protein>
<name>A0A644XRU9_9ZZZZ</name>
<comment type="caution">
    <text evidence="1">The sequence shown here is derived from an EMBL/GenBank/DDBJ whole genome shotgun (WGS) entry which is preliminary data.</text>
</comment>
<gene>
    <name evidence="1" type="ORF">SDC9_65050</name>
</gene>
<accession>A0A644XRU9</accession>
<dbReference type="AlphaFoldDB" id="A0A644XRU9"/>
<dbReference type="EMBL" id="VSSQ01003023">
    <property type="protein sequence ID" value="MPM18637.1"/>
    <property type="molecule type" value="Genomic_DNA"/>
</dbReference>
<reference evidence="1" key="1">
    <citation type="submission" date="2019-08" db="EMBL/GenBank/DDBJ databases">
        <authorList>
            <person name="Kucharzyk K."/>
            <person name="Murdoch R.W."/>
            <person name="Higgins S."/>
            <person name="Loffler F."/>
        </authorList>
    </citation>
    <scope>NUCLEOTIDE SEQUENCE</scope>
</reference>
<evidence type="ECO:0000313" key="1">
    <source>
        <dbReference type="EMBL" id="MPM18637.1"/>
    </source>
</evidence>